<feature type="transmembrane region" description="Helical" evidence="6">
    <location>
        <begin position="368"/>
        <end position="387"/>
    </location>
</feature>
<dbReference type="PANTHER" id="PTHR42770:SF7">
    <property type="entry name" value="MEMBRANE PROTEIN"/>
    <property type="match status" value="1"/>
</dbReference>
<dbReference type="GO" id="GO:0005886">
    <property type="term" value="C:plasma membrane"/>
    <property type="evidence" value="ECO:0007669"/>
    <property type="project" value="UniProtKB-SubCell"/>
</dbReference>
<keyword evidence="5 6" id="KW-0472">Membrane</keyword>
<dbReference type="InterPro" id="IPR050367">
    <property type="entry name" value="APC_superfamily"/>
</dbReference>
<evidence type="ECO:0000256" key="2">
    <source>
        <dbReference type="ARBA" id="ARBA00022475"/>
    </source>
</evidence>
<reference evidence="7 8" key="1">
    <citation type="submission" date="2019-07" db="EMBL/GenBank/DDBJ databases">
        <title>Genomic Encyclopedia of Type Strains, Phase I: the one thousand microbial genomes (KMG-I) project.</title>
        <authorList>
            <person name="Kyrpides N."/>
        </authorList>
    </citation>
    <scope>NUCLEOTIDE SEQUENCE [LARGE SCALE GENOMIC DNA]</scope>
    <source>
        <strain evidence="7 8">DSM 13558</strain>
    </source>
</reference>
<feature type="transmembrane region" description="Helical" evidence="6">
    <location>
        <begin position="234"/>
        <end position="256"/>
    </location>
</feature>
<keyword evidence="2" id="KW-1003">Cell membrane</keyword>
<feature type="transmembrane region" description="Helical" evidence="6">
    <location>
        <begin position="433"/>
        <end position="449"/>
    </location>
</feature>
<keyword evidence="8" id="KW-1185">Reference proteome</keyword>
<dbReference type="Proteomes" id="UP000315343">
    <property type="component" value="Unassembled WGS sequence"/>
</dbReference>
<evidence type="ECO:0000256" key="5">
    <source>
        <dbReference type="ARBA" id="ARBA00023136"/>
    </source>
</evidence>
<gene>
    <name evidence="7" type="ORF">LY60_00220</name>
</gene>
<keyword evidence="4 6" id="KW-1133">Transmembrane helix</keyword>
<feature type="transmembrane region" description="Helical" evidence="6">
    <location>
        <begin position="127"/>
        <end position="144"/>
    </location>
</feature>
<dbReference type="PANTHER" id="PTHR42770">
    <property type="entry name" value="AMINO ACID TRANSPORTER-RELATED"/>
    <property type="match status" value="1"/>
</dbReference>
<feature type="transmembrane region" description="Helical" evidence="6">
    <location>
        <begin position="194"/>
        <end position="213"/>
    </location>
</feature>
<evidence type="ECO:0000256" key="1">
    <source>
        <dbReference type="ARBA" id="ARBA00004651"/>
    </source>
</evidence>
<organism evidence="7 8">
    <name type="scientific">Sedimentibacter saalensis</name>
    <dbReference type="NCBI Taxonomy" id="130788"/>
    <lineage>
        <taxon>Bacteria</taxon>
        <taxon>Bacillati</taxon>
        <taxon>Bacillota</taxon>
        <taxon>Tissierellia</taxon>
        <taxon>Sedimentibacter</taxon>
    </lineage>
</organism>
<dbReference type="OrthoDB" id="178667at2"/>
<comment type="caution">
    <text evidence="7">The sequence shown here is derived from an EMBL/GenBank/DDBJ whole genome shotgun (WGS) entry which is preliminary data.</text>
</comment>
<evidence type="ECO:0000256" key="4">
    <source>
        <dbReference type="ARBA" id="ARBA00022989"/>
    </source>
</evidence>
<name>A0A562JKA4_9FIRM</name>
<dbReference type="Pfam" id="PF13520">
    <property type="entry name" value="AA_permease_2"/>
    <property type="match status" value="1"/>
</dbReference>
<dbReference type="PIRSF" id="PIRSF006060">
    <property type="entry name" value="AA_transporter"/>
    <property type="match status" value="1"/>
</dbReference>
<evidence type="ECO:0000313" key="8">
    <source>
        <dbReference type="Proteomes" id="UP000315343"/>
    </source>
</evidence>
<dbReference type="InterPro" id="IPR002293">
    <property type="entry name" value="AA/rel_permease1"/>
</dbReference>
<feature type="transmembrane region" description="Helical" evidence="6">
    <location>
        <begin position="45"/>
        <end position="70"/>
    </location>
</feature>
<dbReference type="AlphaFoldDB" id="A0A562JKA4"/>
<evidence type="ECO:0000256" key="6">
    <source>
        <dbReference type="SAM" id="Phobius"/>
    </source>
</evidence>
<feature type="transmembrane region" description="Helical" evidence="6">
    <location>
        <begin position="156"/>
        <end position="174"/>
    </location>
</feature>
<feature type="transmembrane region" description="Helical" evidence="6">
    <location>
        <begin position="287"/>
        <end position="317"/>
    </location>
</feature>
<dbReference type="Gene3D" id="1.20.1740.10">
    <property type="entry name" value="Amino acid/polyamine transporter I"/>
    <property type="match status" value="1"/>
</dbReference>
<feature type="transmembrane region" description="Helical" evidence="6">
    <location>
        <begin position="12"/>
        <end position="33"/>
    </location>
</feature>
<proteinExistence type="predicted"/>
<comment type="subcellular location">
    <subcellularLocation>
        <location evidence="1">Cell membrane</location>
        <topology evidence="1">Multi-pass membrane protein</topology>
    </subcellularLocation>
</comment>
<evidence type="ECO:0000256" key="3">
    <source>
        <dbReference type="ARBA" id="ARBA00022692"/>
    </source>
</evidence>
<feature type="transmembrane region" description="Helical" evidence="6">
    <location>
        <begin position="408"/>
        <end position="427"/>
    </location>
</feature>
<keyword evidence="3 6" id="KW-0812">Transmembrane</keyword>
<feature type="transmembrane region" description="Helical" evidence="6">
    <location>
        <begin position="338"/>
        <end position="356"/>
    </location>
</feature>
<feature type="transmembrane region" description="Helical" evidence="6">
    <location>
        <begin position="91"/>
        <end position="115"/>
    </location>
</feature>
<protein>
    <submittedName>
        <fullName evidence="7">APA family basic amino acid/polyamine antiporter</fullName>
    </submittedName>
</protein>
<sequence>MENNQPEGLNRNLRLLYVYALATGAILTFIGYWDTIFMSYCGPGTWLAFLLMTIIVLPIGFVYCELASLFPRVGGELLYNTIGMNKHMGFWASWLIMAAWVTVPASGMMGIIAWVDHVGNFNMTAKDIAIISSVVLVVYTFLSLNDIQIAGKVQTFMLFGALIGIVLTSIMFFTSPYWSFDNLRPMFRSVLRDGGMQGWVIGLGLIITPYFGFETVPQMVEEGTFPIKDSAKAILGSILTCGALYTLFFFALGGMAPWEQLIGLENGVVTKSFITITLMEDMLGWRVWPLLFGVFAILFTIGTCILGFWISAVRLIYAMGRQNFLPPIWSKVNKHHQPILPNIFILVISLAFLLIMNSSTFMNDFFNIMSFSCAVAYALTMISAIRIKQKHPEWEAPFKLKGGMGMRVLALAFALLAVLLCATGLGIGSWKSLGIYLIIGAFLWMYMVLGRWKSSSVIMYTPDGNKEY</sequence>
<accession>A0A562JKA4</accession>
<dbReference type="EMBL" id="VLKH01000001">
    <property type="protein sequence ID" value="TWH83609.1"/>
    <property type="molecule type" value="Genomic_DNA"/>
</dbReference>
<evidence type="ECO:0000313" key="7">
    <source>
        <dbReference type="EMBL" id="TWH83609.1"/>
    </source>
</evidence>
<dbReference type="GO" id="GO:0022857">
    <property type="term" value="F:transmembrane transporter activity"/>
    <property type="evidence" value="ECO:0007669"/>
    <property type="project" value="InterPro"/>
</dbReference>